<name>A0A922HYJ6_DERFA</name>
<dbReference type="AlphaFoldDB" id="A0A922HYJ6"/>
<keyword evidence="2" id="KW-1185">Reference proteome</keyword>
<proteinExistence type="predicted"/>
<evidence type="ECO:0000313" key="2">
    <source>
        <dbReference type="Proteomes" id="UP000790347"/>
    </source>
</evidence>
<sequence>MEEFIQSEMNLPMSGTHLQIHQEQTQTQNLTTPFSQTTVHSLFPSDSSLSVSPLYTVRTKHLLPTQQLVSTIKDLNSKKAPGPDHISNNMISTSYAYDYSASSNHSQIPFVWILPTSWRIPSRTHLFNISHLKIYEKSSTCISPLPRTQRSNSPFSAWFQKQQSSISALKKSSLT</sequence>
<gene>
    <name evidence="1" type="ORF">DERF_009163</name>
</gene>
<protein>
    <submittedName>
        <fullName evidence="1">Uncharacterized protein</fullName>
    </submittedName>
</protein>
<organism evidence="1 2">
    <name type="scientific">Dermatophagoides farinae</name>
    <name type="common">American house dust mite</name>
    <dbReference type="NCBI Taxonomy" id="6954"/>
    <lineage>
        <taxon>Eukaryota</taxon>
        <taxon>Metazoa</taxon>
        <taxon>Ecdysozoa</taxon>
        <taxon>Arthropoda</taxon>
        <taxon>Chelicerata</taxon>
        <taxon>Arachnida</taxon>
        <taxon>Acari</taxon>
        <taxon>Acariformes</taxon>
        <taxon>Sarcoptiformes</taxon>
        <taxon>Astigmata</taxon>
        <taxon>Psoroptidia</taxon>
        <taxon>Analgoidea</taxon>
        <taxon>Pyroglyphidae</taxon>
        <taxon>Dermatophagoidinae</taxon>
        <taxon>Dermatophagoides</taxon>
    </lineage>
</organism>
<dbReference type="Proteomes" id="UP000790347">
    <property type="component" value="Unassembled WGS sequence"/>
</dbReference>
<reference evidence="1" key="1">
    <citation type="submission" date="2013-05" db="EMBL/GenBank/DDBJ databases">
        <authorList>
            <person name="Yim A.K.Y."/>
            <person name="Chan T.F."/>
            <person name="Ji K.M."/>
            <person name="Liu X.Y."/>
            <person name="Zhou J.W."/>
            <person name="Li R.Q."/>
            <person name="Yang K.Y."/>
            <person name="Li J."/>
            <person name="Li M."/>
            <person name="Law P.T.W."/>
            <person name="Wu Y.L."/>
            <person name="Cai Z.L."/>
            <person name="Qin H."/>
            <person name="Bao Y."/>
            <person name="Leung R.K.K."/>
            <person name="Ng P.K.S."/>
            <person name="Zou J."/>
            <person name="Zhong X.J."/>
            <person name="Ran P.X."/>
            <person name="Zhong N.S."/>
            <person name="Liu Z.G."/>
            <person name="Tsui S.K.W."/>
        </authorList>
    </citation>
    <scope>NUCLEOTIDE SEQUENCE</scope>
    <source>
        <strain evidence="1">Derf</strain>
        <tissue evidence="1">Whole organism</tissue>
    </source>
</reference>
<evidence type="ECO:0000313" key="1">
    <source>
        <dbReference type="EMBL" id="KAH9510646.1"/>
    </source>
</evidence>
<comment type="caution">
    <text evidence="1">The sequence shown here is derived from an EMBL/GenBank/DDBJ whole genome shotgun (WGS) entry which is preliminary data.</text>
</comment>
<dbReference type="EMBL" id="ASGP02000004">
    <property type="protein sequence ID" value="KAH9510646.1"/>
    <property type="molecule type" value="Genomic_DNA"/>
</dbReference>
<reference evidence="1" key="2">
    <citation type="journal article" date="2022" name="Res Sq">
        <title>Comparative Genomics Reveals Insights into the Divergent Evolution of Astigmatic Mites and Household Pest Adaptations.</title>
        <authorList>
            <person name="Xiong Q."/>
            <person name="Wan A.T.-Y."/>
            <person name="Liu X.-Y."/>
            <person name="Fung C.S.-H."/>
            <person name="Xiao X."/>
            <person name="Malainual N."/>
            <person name="Hou J."/>
            <person name="Wang L."/>
            <person name="Wang M."/>
            <person name="Yang K."/>
            <person name="Cui Y."/>
            <person name="Leung E."/>
            <person name="Nong W."/>
            <person name="Shin S.-K."/>
            <person name="Au S."/>
            <person name="Jeong K.Y."/>
            <person name="Chew F.T."/>
            <person name="Hui J."/>
            <person name="Leung T.F."/>
            <person name="Tungtrongchitr A."/>
            <person name="Zhong N."/>
            <person name="Liu Z."/>
            <person name="Tsui S."/>
        </authorList>
    </citation>
    <scope>NUCLEOTIDE SEQUENCE</scope>
    <source>
        <strain evidence="1">Derf</strain>
        <tissue evidence="1">Whole organism</tissue>
    </source>
</reference>
<accession>A0A922HYJ6</accession>